<keyword evidence="3" id="KW-0245">EGF-like domain</keyword>
<evidence type="ECO:0000256" key="1">
    <source>
        <dbReference type="ARBA" id="ARBA00004479"/>
    </source>
</evidence>
<dbReference type="GeneID" id="111253575"/>
<keyword evidence="6" id="KW-1133">Transmembrane helix</keyword>
<evidence type="ECO:0000256" key="5">
    <source>
        <dbReference type="ARBA" id="ARBA00022737"/>
    </source>
</evidence>
<evidence type="ECO:0000256" key="9">
    <source>
        <dbReference type="ARBA" id="ARBA00023180"/>
    </source>
</evidence>
<dbReference type="RefSeq" id="XP_022668924.1">
    <property type="nucleotide sequence ID" value="XM_022813189.1"/>
</dbReference>
<evidence type="ECO:0000256" key="8">
    <source>
        <dbReference type="ARBA" id="ARBA00023157"/>
    </source>
</evidence>
<dbReference type="SMART" id="SM00181">
    <property type="entry name" value="EGF"/>
    <property type="match status" value="6"/>
</dbReference>
<dbReference type="PROSITE" id="PS01186">
    <property type="entry name" value="EGF_2"/>
    <property type="match status" value="2"/>
</dbReference>
<dbReference type="PANTHER" id="PTHR11219">
    <property type="entry name" value="TENEURIN AND N-ACETYLGLUCOSAMINE-1-PHOSPHODIESTER ALPHA-N-ACETYLGLUCOSAMINIDASE"/>
    <property type="match status" value="1"/>
</dbReference>
<dbReference type="AlphaFoldDB" id="A0A7M7KU92"/>
<dbReference type="Proteomes" id="UP000594260">
    <property type="component" value="Unplaced"/>
</dbReference>
<dbReference type="Gene3D" id="2.10.25.10">
    <property type="entry name" value="Laminin"/>
    <property type="match status" value="3"/>
</dbReference>
<proteinExistence type="predicted"/>
<accession>A0A7M7KU92</accession>
<dbReference type="InterPro" id="IPR000742">
    <property type="entry name" value="EGF"/>
</dbReference>
<keyword evidence="5" id="KW-0677">Repeat</keyword>
<keyword evidence="8 10" id="KW-1015">Disulfide bond</keyword>
<comment type="subcellular location">
    <subcellularLocation>
        <location evidence="1">Membrane</location>
        <topology evidence="1">Single-pass type I membrane protein</topology>
    </subcellularLocation>
</comment>
<feature type="domain" description="DSL" evidence="11">
    <location>
        <begin position="275"/>
        <end position="319"/>
    </location>
</feature>
<dbReference type="InParanoid" id="A0A7M7KU92"/>
<evidence type="ECO:0000256" key="7">
    <source>
        <dbReference type="ARBA" id="ARBA00023136"/>
    </source>
</evidence>
<dbReference type="FunFam" id="2.10.25.10:FF:000018">
    <property type="entry name" value="Delta-like 1"/>
    <property type="match status" value="3"/>
</dbReference>
<dbReference type="GO" id="GO:0016020">
    <property type="term" value="C:membrane"/>
    <property type="evidence" value="ECO:0007669"/>
    <property type="project" value="UniProtKB-SubCell"/>
</dbReference>
<evidence type="ECO:0000256" key="6">
    <source>
        <dbReference type="ARBA" id="ARBA00022989"/>
    </source>
</evidence>
<keyword evidence="4" id="KW-0812">Transmembrane</keyword>
<dbReference type="GO" id="GO:0007154">
    <property type="term" value="P:cell communication"/>
    <property type="evidence" value="ECO:0007669"/>
    <property type="project" value="InterPro"/>
</dbReference>
<evidence type="ECO:0000256" key="4">
    <source>
        <dbReference type="ARBA" id="ARBA00022692"/>
    </source>
</evidence>
<keyword evidence="2" id="KW-0217">Developmental protein</keyword>
<dbReference type="Pfam" id="PF25024">
    <property type="entry name" value="EGF_TEN"/>
    <property type="match status" value="1"/>
</dbReference>
<evidence type="ECO:0000313" key="12">
    <source>
        <dbReference type="EnsemblMetazoa" id="XP_022668924"/>
    </source>
</evidence>
<dbReference type="KEGG" id="vde:111253575"/>
<keyword evidence="13" id="KW-1185">Reference proteome</keyword>
<dbReference type="OMA" id="CECPEYR"/>
<evidence type="ECO:0000256" key="2">
    <source>
        <dbReference type="ARBA" id="ARBA00022473"/>
    </source>
</evidence>
<feature type="disulfide bond" evidence="10">
    <location>
        <begin position="290"/>
        <end position="302"/>
    </location>
</feature>
<dbReference type="SMART" id="SM00051">
    <property type="entry name" value="DSL"/>
    <property type="match status" value="1"/>
</dbReference>
<organism evidence="12 13">
    <name type="scientific">Varroa destructor</name>
    <name type="common">Honeybee mite</name>
    <dbReference type="NCBI Taxonomy" id="109461"/>
    <lineage>
        <taxon>Eukaryota</taxon>
        <taxon>Metazoa</taxon>
        <taxon>Ecdysozoa</taxon>
        <taxon>Arthropoda</taxon>
        <taxon>Chelicerata</taxon>
        <taxon>Arachnida</taxon>
        <taxon>Acari</taxon>
        <taxon>Parasitiformes</taxon>
        <taxon>Mesostigmata</taxon>
        <taxon>Gamasina</taxon>
        <taxon>Dermanyssoidea</taxon>
        <taxon>Varroidae</taxon>
        <taxon>Varroa</taxon>
    </lineage>
</organism>
<dbReference type="PROSITE" id="PS51051">
    <property type="entry name" value="DSL"/>
    <property type="match status" value="1"/>
</dbReference>
<dbReference type="OrthoDB" id="6130531at2759"/>
<dbReference type="InterPro" id="IPR051216">
    <property type="entry name" value="Teneurin"/>
</dbReference>
<dbReference type="InterPro" id="IPR001774">
    <property type="entry name" value="DSL"/>
</dbReference>
<keyword evidence="9" id="KW-0325">Glycoprotein</keyword>
<evidence type="ECO:0000313" key="13">
    <source>
        <dbReference type="Proteomes" id="UP000594260"/>
    </source>
</evidence>
<feature type="disulfide bond" evidence="10">
    <location>
        <begin position="277"/>
        <end position="286"/>
    </location>
</feature>
<dbReference type="Gene3D" id="2.10.25.140">
    <property type="match status" value="1"/>
</dbReference>
<sequence length="596" mass="63996">MRLVFYLAVFVGYFTQESQCTGIFHLRVLELTPPPGGPCSFAGSSNNGTSSSNSKQISSMRSASSSYNIGSCNTYVKACLSYAGSKGCQLGSFVSGLLPNNTFEGGFPLVTSFTFEQPWSGKFELALESWLAPNGSDAVPGASSESFRQRSNRLARRKRPRIFVESLRNAALAGLEWAARAILTLPDRFSMGKRRTDSSVSISRTVADQQGGALLARFVLRRSLMVATTAVNPTGTLSGAGAAAVTITPSFSNGGFDTWREESRQGARLSVEFRVKCAEGFTGSTCTDTCPEPNDVNARFNCTEGGAKICLEGWSGKDCERAVCRHGCSVEHGFCNKPGECRCRLGWQGADCTQCSRLPGCAHGSCNTAFECNCESGWTGLFCQRPICKTECHPTRGFCDKPDTCSCRFGWKGPNCEECKPLPGCINGSCTKPLDCICKPGWTGLFCHIRKSTCSVDCDPEHGFCEKPDECRCRVGWTGSRCSQCVPYPGCVHGGCTDKPWECNCLPGWSGKLCDTPAPSTTTEVPINFTAPEVNVVTTNGDGEGKEKPPCLAKVDGSVTCPDIETTNGSFNYANLANCTGDSCGSASQHELLYRL</sequence>
<name>A0A7M7KU92_VARDE</name>
<evidence type="ECO:0000259" key="11">
    <source>
        <dbReference type="PROSITE" id="PS51051"/>
    </source>
</evidence>
<reference evidence="12" key="1">
    <citation type="submission" date="2021-01" db="UniProtKB">
        <authorList>
            <consortium name="EnsemblMetazoa"/>
        </authorList>
    </citation>
    <scope>IDENTIFICATION</scope>
</reference>
<dbReference type="PANTHER" id="PTHR11219:SF69">
    <property type="entry name" value="TENEURIN-A"/>
    <property type="match status" value="1"/>
</dbReference>
<evidence type="ECO:0000256" key="3">
    <source>
        <dbReference type="ARBA" id="ARBA00022536"/>
    </source>
</evidence>
<keyword evidence="7" id="KW-0472">Membrane</keyword>
<dbReference type="PROSITE" id="PS00022">
    <property type="entry name" value="EGF_1"/>
    <property type="match status" value="5"/>
</dbReference>
<dbReference type="EnsemblMetazoa" id="XM_022813189">
    <property type="protein sequence ID" value="XP_022668924"/>
    <property type="gene ID" value="LOC111253575"/>
</dbReference>
<protein>
    <recommendedName>
        <fullName evidence="11">DSL domain-containing protein</fullName>
    </recommendedName>
</protein>
<feature type="disulfide bond" evidence="10">
    <location>
        <begin position="310"/>
        <end position="319"/>
    </location>
</feature>
<evidence type="ECO:0000256" key="10">
    <source>
        <dbReference type="PROSITE-ProRule" id="PRU00377"/>
    </source>
</evidence>